<dbReference type="PANTHER" id="PTHR45566">
    <property type="entry name" value="HTH-TYPE TRANSCRIPTIONAL REGULATOR YHJB-RELATED"/>
    <property type="match status" value="1"/>
</dbReference>
<dbReference type="Pfam" id="PF00072">
    <property type="entry name" value="Response_reg"/>
    <property type="match status" value="1"/>
</dbReference>
<feature type="domain" description="Response regulatory" evidence="3">
    <location>
        <begin position="10"/>
        <end position="128"/>
    </location>
</feature>
<evidence type="ECO:0000256" key="1">
    <source>
        <dbReference type="ARBA" id="ARBA00023125"/>
    </source>
</evidence>
<dbReference type="SMART" id="SM00448">
    <property type="entry name" value="REC"/>
    <property type="match status" value="1"/>
</dbReference>
<dbReference type="CDD" id="cd00156">
    <property type="entry name" value="REC"/>
    <property type="match status" value="1"/>
</dbReference>
<sequence>MTEPDTRQLRVVIADDDAFTLSLVSGGLEAKGFAVTAATSVAQALEAVRAVDPHAVVSDLNFGTVETGSELLQQVAEEFPWVGLVVLTSHRSPELAVSNPEKIPAGAVYLVKSQLGRIDDLADAVHRAISGQANDDTLPDDERPDDGVPTVTAAQADVLRMLAEGASTRALAEARGTTVRAVETMLNRLFVALGLDTGENANPRVAAVTMWQRGGIRVR</sequence>
<name>A0ABY5FUC7_9MICO</name>
<dbReference type="EMBL" id="CP101497">
    <property type="protein sequence ID" value="UTT61905.1"/>
    <property type="molecule type" value="Genomic_DNA"/>
</dbReference>
<dbReference type="PANTHER" id="PTHR45566:SF1">
    <property type="entry name" value="HTH-TYPE TRANSCRIPTIONAL REGULATOR YHJB-RELATED"/>
    <property type="match status" value="1"/>
</dbReference>
<dbReference type="PROSITE" id="PS50110">
    <property type="entry name" value="RESPONSE_REGULATORY"/>
    <property type="match status" value="1"/>
</dbReference>
<protein>
    <submittedName>
        <fullName evidence="4">Response regulator</fullName>
    </submittedName>
</protein>
<dbReference type="Gene3D" id="1.10.10.10">
    <property type="entry name" value="Winged helix-like DNA-binding domain superfamily/Winged helix DNA-binding domain"/>
    <property type="match status" value="1"/>
</dbReference>
<dbReference type="SUPFAM" id="SSF52172">
    <property type="entry name" value="CheY-like"/>
    <property type="match status" value="1"/>
</dbReference>
<dbReference type="Proteomes" id="UP001060039">
    <property type="component" value="Chromosome"/>
</dbReference>
<organism evidence="4 5">
    <name type="scientific">Microcella humidisoli</name>
    <dbReference type="NCBI Taxonomy" id="2963406"/>
    <lineage>
        <taxon>Bacteria</taxon>
        <taxon>Bacillati</taxon>
        <taxon>Actinomycetota</taxon>
        <taxon>Actinomycetes</taxon>
        <taxon>Micrococcales</taxon>
        <taxon>Microbacteriaceae</taxon>
        <taxon>Microcella</taxon>
    </lineage>
</organism>
<evidence type="ECO:0000313" key="5">
    <source>
        <dbReference type="Proteomes" id="UP001060039"/>
    </source>
</evidence>
<dbReference type="SMART" id="SM00421">
    <property type="entry name" value="HTH_LUXR"/>
    <property type="match status" value="1"/>
</dbReference>
<keyword evidence="5" id="KW-1185">Reference proteome</keyword>
<dbReference type="InterPro" id="IPR011006">
    <property type="entry name" value="CheY-like_superfamily"/>
</dbReference>
<keyword evidence="2" id="KW-0597">Phosphoprotein</keyword>
<dbReference type="InterPro" id="IPR051015">
    <property type="entry name" value="EvgA-like"/>
</dbReference>
<dbReference type="Gene3D" id="3.40.50.2300">
    <property type="match status" value="1"/>
</dbReference>
<gene>
    <name evidence="4" type="ORF">NNL39_09500</name>
</gene>
<reference evidence="4" key="1">
    <citation type="submission" date="2022-07" db="EMBL/GenBank/DDBJ databases">
        <title>Taxonomic analysis of Microcella humidisoli nov. sp., isolated from riverside soil.</title>
        <authorList>
            <person name="Molina K.M."/>
            <person name="Kim S.B."/>
        </authorList>
    </citation>
    <scope>NUCLEOTIDE SEQUENCE</scope>
    <source>
        <strain evidence="4">MMS21-STM10</strain>
    </source>
</reference>
<evidence type="ECO:0000259" key="3">
    <source>
        <dbReference type="PROSITE" id="PS50110"/>
    </source>
</evidence>
<dbReference type="InterPro" id="IPR000792">
    <property type="entry name" value="Tscrpt_reg_LuxR_C"/>
</dbReference>
<dbReference type="InterPro" id="IPR001789">
    <property type="entry name" value="Sig_transdc_resp-reg_receiver"/>
</dbReference>
<keyword evidence="1" id="KW-0238">DNA-binding</keyword>
<dbReference type="SUPFAM" id="SSF46894">
    <property type="entry name" value="C-terminal effector domain of the bipartite response regulators"/>
    <property type="match status" value="1"/>
</dbReference>
<dbReference type="InterPro" id="IPR036388">
    <property type="entry name" value="WH-like_DNA-bd_sf"/>
</dbReference>
<evidence type="ECO:0000313" key="4">
    <source>
        <dbReference type="EMBL" id="UTT61905.1"/>
    </source>
</evidence>
<accession>A0ABY5FUC7</accession>
<evidence type="ECO:0000256" key="2">
    <source>
        <dbReference type="PROSITE-ProRule" id="PRU00169"/>
    </source>
</evidence>
<proteinExistence type="predicted"/>
<dbReference type="RefSeq" id="WP_255159046.1">
    <property type="nucleotide sequence ID" value="NZ_CP101497.1"/>
</dbReference>
<feature type="modified residue" description="4-aspartylphosphate" evidence="2">
    <location>
        <position position="59"/>
    </location>
</feature>
<dbReference type="InterPro" id="IPR016032">
    <property type="entry name" value="Sig_transdc_resp-reg_C-effctor"/>
</dbReference>